<accession>A0A1Y3Z1T6</accession>
<dbReference type="EMBL" id="NFII01000005">
    <property type="protein sequence ID" value="OUO01580.1"/>
    <property type="molecule type" value="Genomic_DNA"/>
</dbReference>
<organism evidence="1 2">
    <name type="scientific">Bacteroides clarus</name>
    <dbReference type="NCBI Taxonomy" id="626929"/>
    <lineage>
        <taxon>Bacteria</taxon>
        <taxon>Pseudomonadati</taxon>
        <taxon>Bacteroidota</taxon>
        <taxon>Bacteroidia</taxon>
        <taxon>Bacteroidales</taxon>
        <taxon>Bacteroidaceae</taxon>
        <taxon>Bacteroides</taxon>
    </lineage>
</organism>
<sequence>MKKLKQFREGGFIVCLPQKPKLDTGVINKLQCQLMCSTNNIIVHVAQAYDYLIRGISIVDDNGDLVTSLDNDLEKKLVVVGSDLNLWYALLQSDIEDEAISIETIPSRYMRF</sequence>
<evidence type="ECO:0000313" key="1">
    <source>
        <dbReference type="EMBL" id="OUO01580.1"/>
    </source>
</evidence>
<protein>
    <submittedName>
        <fullName evidence="1">Uncharacterized protein</fullName>
    </submittedName>
</protein>
<dbReference type="AlphaFoldDB" id="A0A1Y3Z1T6"/>
<evidence type="ECO:0000313" key="2">
    <source>
        <dbReference type="Proteomes" id="UP000195386"/>
    </source>
</evidence>
<dbReference type="Proteomes" id="UP000195386">
    <property type="component" value="Unassembled WGS sequence"/>
</dbReference>
<gene>
    <name evidence="1" type="ORF">B5F97_06725</name>
</gene>
<reference evidence="2" key="1">
    <citation type="submission" date="2017-04" db="EMBL/GenBank/DDBJ databases">
        <title>Function of individual gut microbiota members based on whole genome sequencing of pure cultures obtained from chicken caecum.</title>
        <authorList>
            <person name="Medvecky M."/>
            <person name="Cejkova D."/>
            <person name="Polansky O."/>
            <person name="Karasova D."/>
            <person name="Kubasova T."/>
            <person name="Cizek A."/>
            <person name="Rychlik I."/>
        </authorList>
    </citation>
    <scope>NUCLEOTIDE SEQUENCE [LARGE SCALE GENOMIC DNA]</scope>
    <source>
        <strain evidence="2">An43</strain>
    </source>
</reference>
<comment type="caution">
    <text evidence="1">The sequence shown here is derived from an EMBL/GenBank/DDBJ whole genome shotgun (WGS) entry which is preliminary data.</text>
</comment>
<name>A0A1Y3Z1T6_9BACE</name>
<proteinExistence type="predicted"/>